<gene>
    <name evidence="2" type="ORF">GUJ93_ZPchr0001g31866</name>
</gene>
<feature type="domain" description="Peptidase M16 C-terminal" evidence="1">
    <location>
        <begin position="1"/>
        <end position="158"/>
    </location>
</feature>
<dbReference type="PANTHER" id="PTHR11851:SF196">
    <property type="entry name" value="MITOCHONDRIAL-PROCESSING PEPTIDASE SUBUNIT BETA MITOCHONDRIAL"/>
    <property type="match status" value="1"/>
</dbReference>
<reference evidence="2" key="1">
    <citation type="journal article" date="2021" name="bioRxiv">
        <title>Whole Genome Assembly and Annotation of Northern Wild Rice, Zizania palustris L., Supports a Whole Genome Duplication in the Zizania Genus.</title>
        <authorList>
            <person name="Haas M."/>
            <person name="Kono T."/>
            <person name="Macchietto M."/>
            <person name="Millas R."/>
            <person name="McGilp L."/>
            <person name="Shao M."/>
            <person name="Duquette J."/>
            <person name="Hirsch C.N."/>
            <person name="Kimball J."/>
        </authorList>
    </citation>
    <scope>NUCLEOTIDE SEQUENCE</scope>
    <source>
        <tissue evidence="2">Fresh leaf tissue</tissue>
    </source>
</reference>
<sequence length="182" mass="20113">MVVSAAGAVNHDEVVDQVRYFFTGFSTDPTTADQLIEANPAIFTGSEVCVEKSEMPQTHLAIAFKGSSWTDSSSIPLMSVNNMSALARGISNGNLSESMMSFNTNYLDTGLFGIYAIAQCVRLQPDSLYDLSRLIMQEFKRLAFEVSETDVALARNQLKSSLLLYFTIMDPLRLLRIMSARC</sequence>
<dbReference type="PANTHER" id="PTHR11851">
    <property type="entry name" value="METALLOPROTEASE"/>
    <property type="match status" value="1"/>
</dbReference>
<dbReference type="EMBL" id="JAAALK010000288">
    <property type="protein sequence ID" value="KAG8055667.1"/>
    <property type="molecule type" value="Genomic_DNA"/>
</dbReference>
<comment type="caution">
    <text evidence="2">The sequence shown here is derived from an EMBL/GenBank/DDBJ whole genome shotgun (WGS) entry which is preliminary data.</text>
</comment>
<dbReference type="OrthoDB" id="10251424at2759"/>
<evidence type="ECO:0000313" key="3">
    <source>
        <dbReference type="Proteomes" id="UP000729402"/>
    </source>
</evidence>
<reference evidence="2" key="2">
    <citation type="submission" date="2021-02" db="EMBL/GenBank/DDBJ databases">
        <authorList>
            <person name="Kimball J.A."/>
            <person name="Haas M.W."/>
            <person name="Macchietto M."/>
            <person name="Kono T."/>
            <person name="Duquette J."/>
            <person name="Shao M."/>
        </authorList>
    </citation>
    <scope>NUCLEOTIDE SEQUENCE</scope>
    <source>
        <tissue evidence="2">Fresh leaf tissue</tissue>
    </source>
</reference>
<evidence type="ECO:0000313" key="2">
    <source>
        <dbReference type="EMBL" id="KAG8055667.1"/>
    </source>
</evidence>
<dbReference type="AlphaFoldDB" id="A0A8J5V2S6"/>
<dbReference type="GO" id="GO:0005739">
    <property type="term" value="C:mitochondrion"/>
    <property type="evidence" value="ECO:0007669"/>
    <property type="project" value="TreeGrafter"/>
</dbReference>
<dbReference type="InterPro" id="IPR050361">
    <property type="entry name" value="MPP/UQCRC_Complex"/>
</dbReference>
<dbReference type="Pfam" id="PF05193">
    <property type="entry name" value="Peptidase_M16_C"/>
    <property type="match status" value="1"/>
</dbReference>
<organism evidence="2 3">
    <name type="scientific">Zizania palustris</name>
    <name type="common">Northern wild rice</name>
    <dbReference type="NCBI Taxonomy" id="103762"/>
    <lineage>
        <taxon>Eukaryota</taxon>
        <taxon>Viridiplantae</taxon>
        <taxon>Streptophyta</taxon>
        <taxon>Embryophyta</taxon>
        <taxon>Tracheophyta</taxon>
        <taxon>Spermatophyta</taxon>
        <taxon>Magnoliopsida</taxon>
        <taxon>Liliopsida</taxon>
        <taxon>Poales</taxon>
        <taxon>Poaceae</taxon>
        <taxon>BOP clade</taxon>
        <taxon>Oryzoideae</taxon>
        <taxon>Oryzeae</taxon>
        <taxon>Zizaniinae</taxon>
        <taxon>Zizania</taxon>
    </lineage>
</organism>
<accession>A0A8J5V2S6</accession>
<dbReference type="InterPro" id="IPR007863">
    <property type="entry name" value="Peptidase_M16_C"/>
</dbReference>
<dbReference type="Proteomes" id="UP000729402">
    <property type="component" value="Unassembled WGS sequence"/>
</dbReference>
<proteinExistence type="predicted"/>
<protein>
    <recommendedName>
        <fullName evidence="1">Peptidase M16 C-terminal domain-containing protein</fullName>
    </recommendedName>
</protein>
<keyword evidence="3" id="KW-1185">Reference proteome</keyword>
<name>A0A8J5V2S6_ZIZPA</name>
<evidence type="ECO:0000259" key="1">
    <source>
        <dbReference type="Pfam" id="PF05193"/>
    </source>
</evidence>